<name>A0A9P6GVH8_9MICR</name>
<reference evidence="1 2" key="1">
    <citation type="journal article" date="2020" name="Genome Biol. Evol.">
        <title>Comparative genomics of strictly vertically transmitted, feminizing microsporidia endosymbionts of amphipod crustaceans.</title>
        <authorList>
            <person name="Cormier A."/>
            <person name="Chebbi M.A."/>
            <person name="Giraud I."/>
            <person name="Wattier R."/>
            <person name="Teixeira M."/>
            <person name="Gilbert C."/>
            <person name="Rigaud T."/>
            <person name="Cordaux R."/>
        </authorList>
    </citation>
    <scope>NUCLEOTIDE SEQUENCE [LARGE SCALE GENOMIC DNA]</scope>
    <source>
        <strain evidence="1 2">Ou3-Ou53</strain>
    </source>
</reference>
<dbReference type="AlphaFoldDB" id="A0A9P6GVH8"/>
<protein>
    <submittedName>
        <fullName evidence="1">Uncharacterized protein</fullName>
    </submittedName>
</protein>
<proteinExistence type="predicted"/>
<evidence type="ECO:0000313" key="2">
    <source>
        <dbReference type="Proteomes" id="UP000740883"/>
    </source>
</evidence>
<feature type="non-terminal residue" evidence="1">
    <location>
        <position position="1"/>
    </location>
</feature>
<sequence>NLDIKDAREFLDLFICRMFVLFKTINSIDKTENPITYLEKTSFFISRIFSSFFYGDEDQNFATFHRNELSIKNAIDGIIGENNYDLPFSTTDLLIFRVLGFMSSLKTHNTVLNIVKLINNTKIEPHFILSNCYNFLLKLRIIGEILVPLKTELY</sequence>
<dbReference type="Proteomes" id="UP000740883">
    <property type="component" value="Unassembled WGS sequence"/>
</dbReference>
<dbReference type="EMBL" id="SBJO01000794">
    <property type="protein sequence ID" value="KAF9756164.1"/>
    <property type="molecule type" value="Genomic_DNA"/>
</dbReference>
<accession>A0A9P6GVH8</accession>
<evidence type="ECO:0000313" key="1">
    <source>
        <dbReference type="EMBL" id="KAF9756164.1"/>
    </source>
</evidence>
<gene>
    <name evidence="1" type="ORF">NGRA_3302</name>
</gene>
<keyword evidence="2" id="KW-1185">Reference proteome</keyword>
<comment type="caution">
    <text evidence="1">The sequence shown here is derived from an EMBL/GenBank/DDBJ whole genome shotgun (WGS) entry which is preliminary data.</text>
</comment>
<organism evidence="1 2">
    <name type="scientific">Nosema granulosis</name>
    <dbReference type="NCBI Taxonomy" id="83296"/>
    <lineage>
        <taxon>Eukaryota</taxon>
        <taxon>Fungi</taxon>
        <taxon>Fungi incertae sedis</taxon>
        <taxon>Microsporidia</taxon>
        <taxon>Nosematidae</taxon>
        <taxon>Nosema</taxon>
    </lineage>
</organism>